<dbReference type="PANTHER" id="PTHR45080:SF8">
    <property type="entry name" value="IG-LIKE DOMAIN-CONTAINING PROTEIN"/>
    <property type="match status" value="1"/>
</dbReference>
<dbReference type="InterPro" id="IPR013783">
    <property type="entry name" value="Ig-like_fold"/>
</dbReference>
<dbReference type="EMBL" id="JABXBU010002227">
    <property type="protein sequence ID" value="KAF8774869.1"/>
    <property type="molecule type" value="Genomic_DNA"/>
</dbReference>
<feature type="domain" description="Ig-like" evidence="5">
    <location>
        <begin position="21"/>
        <end position="112"/>
    </location>
</feature>
<dbReference type="PANTHER" id="PTHR45080">
    <property type="entry name" value="CONTACTIN 5"/>
    <property type="match status" value="1"/>
</dbReference>
<dbReference type="SMART" id="SM00409">
    <property type="entry name" value="IG"/>
    <property type="match status" value="1"/>
</dbReference>
<feature type="chain" id="PRO_5035745592" evidence="4">
    <location>
        <begin position="17"/>
        <end position="178"/>
    </location>
</feature>
<dbReference type="Gene3D" id="2.60.40.10">
    <property type="entry name" value="Immunoglobulins"/>
    <property type="match status" value="1"/>
</dbReference>
<feature type="signal peptide" evidence="4">
    <location>
        <begin position="1"/>
        <end position="16"/>
    </location>
</feature>
<dbReference type="GO" id="GO:0007156">
    <property type="term" value="P:homophilic cell adhesion via plasma membrane adhesion molecules"/>
    <property type="evidence" value="ECO:0007669"/>
    <property type="project" value="TreeGrafter"/>
</dbReference>
<reference evidence="6" key="1">
    <citation type="journal article" date="2020" name="bioRxiv">
        <title>Chromosome-level reference genome of the European wasp spider Argiope bruennichi: a resource for studies on range expansion and evolutionary adaptation.</title>
        <authorList>
            <person name="Sheffer M.M."/>
            <person name="Hoppe A."/>
            <person name="Krehenwinkel H."/>
            <person name="Uhl G."/>
            <person name="Kuss A.W."/>
            <person name="Jensen L."/>
            <person name="Jensen C."/>
            <person name="Gillespie R.G."/>
            <person name="Hoff K.J."/>
            <person name="Prost S."/>
        </authorList>
    </citation>
    <scope>NUCLEOTIDE SEQUENCE</scope>
</reference>
<reference evidence="6" key="2">
    <citation type="submission" date="2020-06" db="EMBL/GenBank/DDBJ databases">
        <authorList>
            <person name="Sheffer M."/>
        </authorList>
    </citation>
    <scope>NUCLEOTIDE SEQUENCE</scope>
</reference>
<accession>A0A8T0ERP4</accession>
<comment type="caution">
    <text evidence="6">The sequence shown here is derived from an EMBL/GenBank/DDBJ whole genome shotgun (WGS) entry which is preliminary data.</text>
</comment>
<dbReference type="GO" id="GO:0005886">
    <property type="term" value="C:plasma membrane"/>
    <property type="evidence" value="ECO:0007669"/>
    <property type="project" value="TreeGrafter"/>
</dbReference>
<dbReference type="InterPro" id="IPR013098">
    <property type="entry name" value="Ig_I-set"/>
</dbReference>
<dbReference type="InterPro" id="IPR050958">
    <property type="entry name" value="Cell_Adh-Cytoskel_Orgn"/>
</dbReference>
<dbReference type="InterPro" id="IPR036179">
    <property type="entry name" value="Ig-like_dom_sf"/>
</dbReference>
<organism evidence="6 7">
    <name type="scientific">Argiope bruennichi</name>
    <name type="common">Wasp spider</name>
    <name type="synonym">Aranea bruennichi</name>
    <dbReference type="NCBI Taxonomy" id="94029"/>
    <lineage>
        <taxon>Eukaryota</taxon>
        <taxon>Metazoa</taxon>
        <taxon>Ecdysozoa</taxon>
        <taxon>Arthropoda</taxon>
        <taxon>Chelicerata</taxon>
        <taxon>Arachnida</taxon>
        <taxon>Araneae</taxon>
        <taxon>Araneomorphae</taxon>
        <taxon>Entelegynae</taxon>
        <taxon>Araneoidea</taxon>
        <taxon>Araneidae</taxon>
        <taxon>Argiope</taxon>
    </lineage>
</organism>
<dbReference type="SMART" id="SM00408">
    <property type="entry name" value="IGc2"/>
    <property type="match status" value="1"/>
</dbReference>
<evidence type="ECO:0000256" key="4">
    <source>
        <dbReference type="SAM" id="SignalP"/>
    </source>
</evidence>
<evidence type="ECO:0000256" key="1">
    <source>
        <dbReference type="ARBA" id="ARBA00022729"/>
    </source>
</evidence>
<dbReference type="PROSITE" id="PS50835">
    <property type="entry name" value="IG_LIKE"/>
    <property type="match status" value="1"/>
</dbReference>
<keyword evidence="3" id="KW-0393">Immunoglobulin domain</keyword>
<keyword evidence="7" id="KW-1185">Reference proteome</keyword>
<dbReference type="AlphaFoldDB" id="A0A8T0ERP4"/>
<keyword evidence="1 4" id="KW-0732">Signal</keyword>
<dbReference type="Pfam" id="PF07679">
    <property type="entry name" value="I-set"/>
    <property type="match status" value="1"/>
</dbReference>
<name>A0A8T0ERP4_ARGBR</name>
<dbReference type="SUPFAM" id="SSF48726">
    <property type="entry name" value="Immunoglobulin"/>
    <property type="match status" value="1"/>
</dbReference>
<dbReference type="InterPro" id="IPR003598">
    <property type="entry name" value="Ig_sub2"/>
</dbReference>
<evidence type="ECO:0000256" key="3">
    <source>
        <dbReference type="ARBA" id="ARBA00023319"/>
    </source>
</evidence>
<gene>
    <name evidence="6" type="ORF">HNY73_017376</name>
</gene>
<evidence type="ECO:0000259" key="5">
    <source>
        <dbReference type="PROSITE" id="PS50835"/>
    </source>
</evidence>
<proteinExistence type="predicted"/>
<protein>
    <submittedName>
        <fullName evidence="6">Palladin like protein</fullName>
    </submittedName>
</protein>
<evidence type="ECO:0000256" key="2">
    <source>
        <dbReference type="ARBA" id="ARBA00023157"/>
    </source>
</evidence>
<sequence>MLVPLICALIIHTVAAQSGHPEFDPTMEQVVLEEGTLAKVECEAKGEQPLTYKWYNQTGVEIPSDANQDIFTRRSDSGCSLIFGSVKRIHAGLYSCSATNKHGTASKPYDIIVNSTSGNITTNETAQIDSVKVINITDNSVEFIVTTTGEPDSFYIRYKEKLDKEEKSVQIKRGEKGF</sequence>
<keyword evidence="2" id="KW-1015">Disulfide bond</keyword>
<dbReference type="Proteomes" id="UP000807504">
    <property type="component" value="Unassembled WGS sequence"/>
</dbReference>
<evidence type="ECO:0000313" key="7">
    <source>
        <dbReference type="Proteomes" id="UP000807504"/>
    </source>
</evidence>
<dbReference type="InterPro" id="IPR003599">
    <property type="entry name" value="Ig_sub"/>
</dbReference>
<evidence type="ECO:0000313" key="6">
    <source>
        <dbReference type="EMBL" id="KAF8774869.1"/>
    </source>
</evidence>
<dbReference type="InterPro" id="IPR007110">
    <property type="entry name" value="Ig-like_dom"/>
</dbReference>